<accession>A0A4R1N8Z9</accession>
<evidence type="ECO:0000313" key="3">
    <source>
        <dbReference type="Proteomes" id="UP000294555"/>
    </source>
</evidence>
<evidence type="ECO:0000313" key="2">
    <source>
        <dbReference type="EMBL" id="TCL03845.1"/>
    </source>
</evidence>
<dbReference type="InterPro" id="IPR019703">
    <property type="entry name" value="YbjO_DH-like"/>
</dbReference>
<feature type="transmembrane region" description="Helical" evidence="1">
    <location>
        <begin position="21"/>
        <end position="43"/>
    </location>
</feature>
<keyword evidence="3" id="KW-1185">Reference proteome</keyword>
<proteinExistence type="predicted"/>
<comment type="caution">
    <text evidence="2">The sequence shown here is derived from an EMBL/GenBank/DDBJ whole genome shotgun (WGS) entry which is preliminary data.</text>
</comment>
<organism evidence="2 3">
    <name type="scientific">Sodalis ligni</name>
    <dbReference type="NCBI Taxonomy" id="2697027"/>
    <lineage>
        <taxon>Bacteria</taxon>
        <taxon>Pseudomonadati</taxon>
        <taxon>Pseudomonadota</taxon>
        <taxon>Gammaproteobacteria</taxon>
        <taxon>Enterobacterales</taxon>
        <taxon>Bruguierivoracaceae</taxon>
        <taxon>Sodalis</taxon>
    </lineage>
</organism>
<gene>
    <name evidence="2" type="ORF">EZJ58_1933</name>
</gene>
<keyword evidence="1" id="KW-1133">Transmembrane helix</keyword>
<name>A0A4R1N8Z9_9GAMM</name>
<feature type="transmembrane region" description="Helical" evidence="1">
    <location>
        <begin position="92"/>
        <end position="114"/>
    </location>
</feature>
<protein>
    <submittedName>
        <fullName evidence="2">Uncharacterized protein DUF2593</fullName>
    </submittedName>
</protein>
<reference evidence="2 3" key="1">
    <citation type="submission" date="2019-02" db="EMBL/GenBank/DDBJ databases">
        <title>Investigation of anaerobic lignin degradation for improved lignocellulosic biofuels.</title>
        <authorList>
            <person name="Deangelis K."/>
        </authorList>
    </citation>
    <scope>NUCLEOTIDE SEQUENCE [LARGE SCALE GENOMIC DNA]</scope>
    <source>
        <strain evidence="2 3">159R</strain>
    </source>
</reference>
<dbReference type="AlphaFoldDB" id="A0A4R1N8Z9"/>
<dbReference type="OrthoDB" id="6546659at2"/>
<dbReference type="Pfam" id="PF10767">
    <property type="entry name" value="YbjO_DH-like"/>
    <property type="match status" value="1"/>
</dbReference>
<evidence type="ECO:0000256" key="1">
    <source>
        <dbReference type="SAM" id="Phobius"/>
    </source>
</evidence>
<keyword evidence="1" id="KW-0472">Membrane</keyword>
<dbReference type="EMBL" id="SJOI01000001">
    <property type="protein sequence ID" value="TCL03845.1"/>
    <property type="molecule type" value="Genomic_DNA"/>
</dbReference>
<dbReference type="Proteomes" id="UP000294555">
    <property type="component" value="Unassembled WGS sequence"/>
</dbReference>
<sequence length="161" mass="17892">MSEIFRNRYSDRARWTGHAPVAVVTAAVAIIATRCLGVVMLAGNLGLEGIQSFISTSSGSWDLTLLFLAALVILFLELHCGFALLRGRTRARWCFLGCQLISAGYLFIATWHGYYPEMFVLPGDGAAEILYQLLMHKLPDMLMLSLLFVPKTGQRFFTGKQ</sequence>
<keyword evidence="1" id="KW-0812">Transmembrane</keyword>
<feature type="transmembrane region" description="Helical" evidence="1">
    <location>
        <begin position="63"/>
        <end position="85"/>
    </location>
</feature>
<dbReference type="RefSeq" id="WP_132922676.1">
    <property type="nucleotide sequence ID" value="NZ_SJOI01000001.1"/>
</dbReference>